<accession>A0A8K0NWS7</accession>
<reference evidence="1" key="1">
    <citation type="submission" date="2013-04" db="EMBL/GenBank/DDBJ databases">
        <authorList>
            <person name="Qu J."/>
            <person name="Murali S.C."/>
            <person name="Bandaranaike D."/>
            <person name="Bellair M."/>
            <person name="Blankenburg K."/>
            <person name="Chao H."/>
            <person name="Dinh H."/>
            <person name="Doddapaneni H."/>
            <person name="Downs B."/>
            <person name="Dugan-Rocha S."/>
            <person name="Elkadiri S."/>
            <person name="Gnanaolivu R.D."/>
            <person name="Hernandez B."/>
            <person name="Javaid M."/>
            <person name="Jayaseelan J.C."/>
            <person name="Lee S."/>
            <person name="Li M."/>
            <person name="Ming W."/>
            <person name="Munidasa M."/>
            <person name="Muniz J."/>
            <person name="Nguyen L."/>
            <person name="Ongeri F."/>
            <person name="Osuji N."/>
            <person name="Pu L.-L."/>
            <person name="Puazo M."/>
            <person name="Qu C."/>
            <person name="Quiroz J."/>
            <person name="Raj R."/>
            <person name="Weissenberger G."/>
            <person name="Xin Y."/>
            <person name="Zou X."/>
            <person name="Han Y."/>
            <person name="Richards S."/>
            <person name="Worley K."/>
            <person name="Muzny D."/>
            <person name="Gibbs R."/>
        </authorList>
    </citation>
    <scope>NUCLEOTIDE SEQUENCE</scope>
    <source>
        <strain evidence="1">Sampled in the wild</strain>
    </source>
</reference>
<name>A0A8K0NWS7_LADFU</name>
<organism evidence="1 2">
    <name type="scientific">Ladona fulva</name>
    <name type="common">Scarce chaser dragonfly</name>
    <name type="synonym">Libellula fulva</name>
    <dbReference type="NCBI Taxonomy" id="123851"/>
    <lineage>
        <taxon>Eukaryota</taxon>
        <taxon>Metazoa</taxon>
        <taxon>Ecdysozoa</taxon>
        <taxon>Arthropoda</taxon>
        <taxon>Hexapoda</taxon>
        <taxon>Insecta</taxon>
        <taxon>Pterygota</taxon>
        <taxon>Palaeoptera</taxon>
        <taxon>Odonata</taxon>
        <taxon>Epiprocta</taxon>
        <taxon>Anisoptera</taxon>
        <taxon>Libelluloidea</taxon>
        <taxon>Libellulidae</taxon>
        <taxon>Ladona</taxon>
    </lineage>
</organism>
<comment type="caution">
    <text evidence="1">The sequence shown here is derived from an EMBL/GenBank/DDBJ whole genome shotgun (WGS) entry which is preliminary data.</text>
</comment>
<evidence type="ECO:0000313" key="1">
    <source>
        <dbReference type="EMBL" id="KAG8224553.1"/>
    </source>
</evidence>
<gene>
    <name evidence="1" type="ORF">J437_LFUL002157</name>
</gene>
<dbReference type="Proteomes" id="UP000792457">
    <property type="component" value="Unassembled WGS sequence"/>
</dbReference>
<sequence length="88" mass="9700">MLSSFWGRFGMRDNLPQCSILRNKDELLSWATNPRVDLLKVIPINEEVANLCAGAPIPETNGRTGQFSLCILGRPYSLGATGFMGKML</sequence>
<evidence type="ECO:0000313" key="2">
    <source>
        <dbReference type="Proteomes" id="UP000792457"/>
    </source>
</evidence>
<keyword evidence="2" id="KW-1185">Reference proteome</keyword>
<protein>
    <submittedName>
        <fullName evidence="1">Uncharacterized protein</fullName>
    </submittedName>
</protein>
<dbReference type="OrthoDB" id="8196304at2759"/>
<reference evidence="1" key="2">
    <citation type="submission" date="2017-10" db="EMBL/GenBank/DDBJ databases">
        <title>Ladona fulva Genome sequencing and assembly.</title>
        <authorList>
            <person name="Murali S."/>
            <person name="Richards S."/>
            <person name="Bandaranaike D."/>
            <person name="Bellair M."/>
            <person name="Blankenburg K."/>
            <person name="Chao H."/>
            <person name="Dinh H."/>
            <person name="Doddapaneni H."/>
            <person name="Dugan-Rocha S."/>
            <person name="Elkadiri S."/>
            <person name="Gnanaolivu R."/>
            <person name="Hernandez B."/>
            <person name="Skinner E."/>
            <person name="Javaid M."/>
            <person name="Lee S."/>
            <person name="Li M."/>
            <person name="Ming W."/>
            <person name="Munidasa M."/>
            <person name="Muniz J."/>
            <person name="Nguyen L."/>
            <person name="Hughes D."/>
            <person name="Osuji N."/>
            <person name="Pu L.-L."/>
            <person name="Puazo M."/>
            <person name="Qu C."/>
            <person name="Quiroz J."/>
            <person name="Raj R."/>
            <person name="Weissenberger G."/>
            <person name="Xin Y."/>
            <person name="Zou X."/>
            <person name="Han Y."/>
            <person name="Worley K."/>
            <person name="Muzny D."/>
            <person name="Gibbs R."/>
        </authorList>
    </citation>
    <scope>NUCLEOTIDE SEQUENCE</scope>
    <source>
        <strain evidence="1">Sampled in the wild</strain>
    </source>
</reference>
<dbReference type="EMBL" id="KZ308200">
    <property type="protein sequence ID" value="KAG8224553.1"/>
    <property type="molecule type" value="Genomic_DNA"/>
</dbReference>
<dbReference type="AlphaFoldDB" id="A0A8K0NWS7"/>
<proteinExistence type="predicted"/>